<dbReference type="GO" id="GO:0043023">
    <property type="term" value="F:ribosomal large subunit binding"/>
    <property type="evidence" value="ECO:0007669"/>
    <property type="project" value="InterPro"/>
</dbReference>
<name>A0A936Z667_9BURK</name>
<dbReference type="Pfam" id="PF01479">
    <property type="entry name" value="S4"/>
    <property type="match status" value="1"/>
</dbReference>
<evidence type="ECO:0000313" key="8">
    <source>
        <dbReference type="Proteomes" id="UP000599109"/>
    </source>
</evidence>
<protein>
    <submittedName>
        <fullName evidence="7">RNA-binding S4 domain-containing protein</fullName>
    </submittedName>
</protein>
<feature type="compositionally biased region" description="Basic and acidic residues" evidence="5">
    <location>
        <begin position="87"/>
        <end position="101"/>
    </location>
</feature>
<dbReference type="Proteomes" id="UP000599109">
    <property type="component" value="Unassembled WGS sequence"/>
</dbReference>
<evidence type="ECO:0000256" key="3">
    <source>
        <dbReference type="ARBA" id="ARBA00023125"/>
    </source>
</evidence>
<evidence type="ECO:0000256" key="5">
    <source>
        <dbReference type="SAM" id="MobiDB-lite"/>
    </source>
</evidence>
<feature type="domain" description="RNA-binding S4" evidence="6">
    <location>
        <begin position="4"/>
        <end position="66"/>
    </location>
</feature>
<evidence type="ECO:0000256" key="4">
    <source>
        <dbReference type="PROSITE-ProRule" id="PRU00182"/>
    </source>
</evidence>
<organism evidence="7 8">
    <name type="scientific">Ramlibacter monticola</name>
    <dbReference type="NCBI Taxonomy" id="1926872"/>
    <lineage>
        <taxon>Bacteria</taxon>
        <taxon>Pseudomonadati</taxon>
        <taxon>Pseudomonadota</taxon>
        <taxon>Betaproteobacteria</taxon>
        <taxon>Burkholderiales</taxon>
        <taxon>Comamonadaceae</taxon>
        <taxon>Ramlibacter</taxon>
    </lineage>
</organism>
<keyword evidence="8" id="KW-1185">Reference proteome</keyword>
<dbReference type="PIRSF" id="PIRSF016821">
    <property type="entry name" value="HSP15"/>
    <property type="match status" value="1"/>
</dbReference>
<keyword evidence="2 4" id="KW-0694">RNA-binding</keyword>
<dbReference type="InterPro" id="IPR002942">
    <property type="entry name" value="S4_RNA-bd"/>
</dbReference>
<keyword evidence="3" id="KW-0238">DNA-binding</keyword>
<dbReference type="EMBL" id="JAEQNE010000010">
    <property type="protein sequence ID" value="MBL0394887.1"/>
    <property type="molecule type" value="Genomic_DNA"/>
</dbReference>
<evidence type="ECO:0000313" key="7">
    <source>
        <dbReference type="EMBL" id="MBL0394887.1"/>
    </source>
</evidence>
<dbReference type="CDD" id="cd00165">
    <property type="entry name" value="S4"/>
    <property type="match status" value="1"/>
</dbReference>
<comment type="similarity">
    <text evidence="1">Belongs to the HSP15 family.</text>
</comment>
<proteinExistence type="inferred from homology"/>
<dbReference type="AlphaFoldDB" id="A0A936Z667"/>
<evidence type="ECO:0000256" key="1">
    <source>
        <dbReference type="ARBA" id="ARBA00008396"/>
    </source>
</evidence>
<dbReference type="RefSeq" id="WP_201677554.1">
    <property type="nucleotide sequence ID" value="NZ_JAEQNE010000010.1"/>
</dbReference>
<dbReference type="InterPro" id="IPR036986">
    <property type="entry name" value="S4_RNA-bd_sf"/>
</dbReference>
<comment type="caution">
    <text evidence="7">The sequence shown here is derived from an EMBL/GenBank/DDBJ whole genome shotgun (WGS) entry which is preliminary data.</text>
</comment>
<dbReference type="GO" id="GO:0003677">
    <property type="term" value="F:DNA binding"/>
    <property type="evidence" value="ECO:0007669"/>
    <property type="project" value="UniProtKB-KW"/>
</dbReference>
<evidence type="ECO:0000259" key="6">
    <source>
        <dbReference type="SMART" id="SM00363"/>
    </source>
</evidence>
<gene>
    <name evidence="7" type="ORF">JJ685_27360</name>
</gene>
<dbReference type="SUPFAM" id="SSF55174">
    <property type="entry name" value="Alpha-L RNA-binding motif"/>
    <property type="match status" value="1"/>
</dbReference>
<dbReference type="SMART" id="SM00363">
    <property type="entry name" value="S4"/>
    <property type="match status" value="1"/>
</dbReference>
<accession>A0A936Z667</accession>
<dbReference type="PROSITE" id="PS50889">
    <property type="entry name" value="S4"/>
    <property type="match status" value="1"/>
</dbReference>
<dbReference type="GO" id="GO:0003727">
    <property type="term" value="F:single-stranded RNA binding"/>
    <property type="evidence" value="ECO:0007669"/>
    <property type="project" value="InterPro"/>
</dbReference>
<dbReference type="GO" id="GO:0034605">
    <property type="term" value="P:cellular response to heat"/>
    <property type="evidence" value="ECO:0007669"/>
    <property type="project" value="InterPro"/>
</dbReference>
<evidence type="ECO:0000256" key="2">
    <source>
        <dbReference type="ARBA" id="ARBA00022884"/>
    </source>
</evidence>
<reference evidence="7 8" key="1">
    <citation type="journal article" date="2017" name="Int. J. Syst. Evol. Microbiol.">
        <title>Ramlibacter monticola sp. nov., isolated from forest soil.</title>
        <authorList>
            <person name="Chaudhary D.K."/>
            <person name="Kim J."/>
        </authorList>
    </citation>
    <scope>NUCLEOTIDE SEQUENCE [LARGE SCALE GENOMIC DNA]</scope>
    <source>
        <strain evidence="7 8">KACC 19175</strain>
    </source>
</reference>
<sequence length="144" mass="16436">MDRLRIDKWLWAARFYKTRSLATDEIDKGRVAINGQAAKPAREVKVGDTVSMRREGVTRTVLVKGLSDVRGPAPVAQELYEETPESLAERQRATEQRRFAREPALAIEHGRPTKRGRRELDEAQRAGWGDRWSASIDDEDPPKR</sequence>
<dbReference type="Gene3D" id="3.10.290.10">
    <property type="entry name" value="RNA-binding S4 domain"/>
    <property type="match status" value="1"/>
</dbReference>
<feature type="region of interest" description="Disordered" evidence="5">
    <location>
        <begin position="81"/>
        <end position="144"/>
    </location>
</feature>
<dbReference type="InterPro" id="IPR025708">
    <property type="entry name" value="HSP15"/>
</dbReference>